<dbReference type="Proteomes" id="UP000015104">
    <property type="component" value="Unassembled WGS sequence"/>
</dbReference>
<reference evidence="2" key="2">
    <citation type="submission" date="2015-06" db="UniProtKB">
        <authorList>
            <consortium name="EnsemblMetazoa"/>
        </authorList>
    </citation>
    <scope>IDENTIFICATION</scope>
</reference>
<protein>
    <recommendedName>
        <fullName evidence="1">F-box domain-containing protein</fullName>
    </recommendedName>
</protein>
<sequence length="379" mass="44911">MNIDKLPDDCLLYIFNLFNRFETLLNCAEVCERWKHLVFKRLKTVKYLTNSLERDRYPAGTIYFSEDDRLEQIGTSKWFPKLKILDLCEWHYLDLISNLPVKGLQLLSYYGYLDNITLDIPSVEMIAAQDFYNSFANAKQGPKIEQLYILHCNVSRFSRHAKYFPNLKRLHIEDVRTYAPFVDKCYTGPVLEKLEILEISLFAEYAEFFNKKYYGFSLADHCPALKSAFHVIQSREPFVNSEIKNYVLEDLVLLFGCDWSILRCILSKYPNLKHLAIRGGTYISDENIPELLKLLPRLTLIDVRDSQEVTEKSADYIDWYCQRRNRSISFYYRHNGTEITKEWPNSLTKHVRIGRGLDFMKWCFFRDFDDMPFLLDPDE</sequence>
<dbReference type="AlphaFoldDB" id="T1K8C2"/>
<dbReference type="InterPro" id="IPR032675">
    <property type="entry name" value="LRR_dom_sf"/>
</dbReference>
<evidence type="ECO:0000259" key="1">
    <source>
        <dbReference type="PROSITE" id="PS50181"/>
    </source>
</evidence>
<dbReference type="EnsemblMetazoa" id="tetur07g00800.1">
    <property type="protein sequence ID" value="tetur07g00800.1"/>
    <property type="gene ID" value="tetur07g00800"/>
</dbReference>
<feature type="domain" description="F-box" evidence="1">
    <location>
        <begin position="1"/>
        <end position="48"/>
    </location>
</feature>
<organism evidence="2 3">
    <name type="scientific">Tetranychus urticae</name>
    <name type="common">Two-spotted spider mite</name>
    <dbReference type="NCBI Taxonomy" id="32264"/>
    <lineage>
        <taxon>Eukaryota</taxon>
        <taxon>Metazoa</taxon>
        <taxon>Ecdysozoa</taxon>
        <taxon>Arthropoda</taxon>
        <taxon>Chelicerata</taxon>
        <taxon>Arachnida</taxon>
        <taxon>Acari</taxon>
        <taxon>Acariformes</taxon>
        <taxon>Trombidiformes</taxon>
        <taxon>Prostigmata</taxon>
        <taxon>Eleutherengona</taxon>
        <taxon>Raphignathae</taxon>
        <taxon>Tetranychoidea</taxon>
        <taxon>Tetranychidae</taxon>
        <taxon>Tetranychus</taxon>
    </lineage>
</organism>
<reference evidence="3" key="1">
    <citation type="submission" date="2011-08" db="EMBL/GenBank/DDBJ databases">
        <authorList>
            <person name="Rombauts S."/>
        </authorList>
    </citation>
    <scope>NUCLEOTIDE SEQUENCE</scope>
    <source>
        <strain evidence="3">London</strain>
    </source>
</reference>
<keyword evidence="3" id="KW-1185">Reference proteome</keyword>
<dbReference type="EMBL" id="CAEY01001873">
    <property type="status" value="NOT_ANNOTATED_CDS"/>
    <property type="molecule type" value="Genomic_DNA"/>
</dbReference>
<dbReference type="SUPFAM" id="SSF81383">
    <property type="entry name" value="F-box domain"/>
    <property type="match status" value="1"/>
</dbReference>
<dbReference type="HOGENOM" id="CLU_029073_1_0_1"/>
<dbReference type="PANTHER" id="PTHR38926">
    <property type="entry name" value="F-BOX DOMAIN CONTAINING PROTEIN, EXPRESSED"/>
    <property type="match status" value="1"/>
</dbReference>
<proteinExistence type="predicted"/>
<dbReference type="Pfam" id="PF12937">
    <property type="entry name" value="F-box-like"/>
    <property type="match status" value="1"/>
</dbReference>
<name>T1K8C2_TETUR</name>
<evidence type="ECO:0000313" key="2">
    <source>
        <dbReference type="EnsemblMetazoa" id="tetur07g00800.1"/>
    </source>
</evidence>
<dbReference type="PROSITE" id="PS50181">
    <property type="entry name" value="FBOX"/>
    <property type="match status" value="1"/>
</dbReference>
<accession>T1K8C2</accession>
<dbReference type="Gene3D" id="1.20.1280.50">
    <property type="match status" value="1"/>
</dbReference>
<dbReference type="SUPFAM" id="SSF52047">
    <property type="entry name" value="RNI-like"/>
    <property type="match status" value="1"/>
</dbReference>
<dbReference type="InterPro" id="IPR001810">
    <property type="entry name" value="F-box_dom"/>
</dbReference>
<dbReference type="PANTHER" id="PTHR38926:SF72">
    <property type="entry name" value="IM:7136021-RELATED"/>
    <property type="match status" value="1"/>
</dbReference>
<evidence type="ECO:0000313" key="3">
    <source>
        <dbReference type="Proteomes" id="UP000015104"/>
    </source>
</evidence>
<dbReference type="InterPro" id="IPR036047">
    <property type="entry name" value="F-box-like_dom_sf"/>
</dbReference>
<dbReference type="Gene3D" id="3.80.10.10">
    <property type="entry name" value="Ribonuclease Inhibitor"/>
    <property type="match status" value="1"/>
</dbReference>